<evidence type="ECO:0000313" key="20">
    <source>
        <dbReference type="Proteomes" id="UP000541421"/>
    </source>
</evidence>
<evidence type="ECO:0000256" key="3">
    <source>
        <dbReference type="ARBA" id="ARBA00010541"/>
    </source>
</evidence>
<dbReference type="InterPro" id="IPR041489">
    <property type="entry name" value="PDZ_6"/>
</dbReference>
<dbReference type="PANTHER" id="PTHR22939:SF130">
    <property type="entry name" value="PERIPLASMIC SERINE ENDOPROTEASE DEGP-LIKE-RELATED"/>
    <property type="match status" value="1"/>
</dbReference>
<dbReference type="EMBL" id="JABGBO010000006">
    <property type="protein sequence ID" value="NOL49777.1"/>
    <property type="molecule type" value="Genomic_DNA"/>
</dbReference>
<proteinExistence type="inferred from homology"/>
<feature type="binding site" evidence="15">
    <location>
        <position position="181"/>
    </location>
    <ligand>
        <name>substrate</name>
    </ligand>
</feature>
<dbReference type="Gene3D" id="2.30.42.10">
    <property type="match status" value="1"/>
</dbReference>
<evidence type="ECO:0000256" key="1">
    <source>
        <dbReference type="ARBA" id="ARBA00001772"/>
    </source>
</evidence>
<evidence type="ECO:0000256" key="17">
    <source>
        <dbReference type="SAM" id="SignalP"/>
    </source>
</evidence>
<dbReference type="SUPFAM" id="SSF50156">
    <property type="entry name" value="PDZ domain-like"/>
    <property type="match status" value="2"/>
</dbReference>
<sequence length="512" mass="54800">MLFHKKLLPLAIAIALGVSSVSMTVQAAPTDASTTATAPATNASRMVALPDFTPIVQATENSVVNIRTEAPVEQRPDGFDSFGFGPNDPDEIFKFFFGPDFPGNGFPQFGPRAENPKRKAPRKDEKQRTEPTGVGSGFIISSDGYIITNNHVVDGATKVIVTLNNSKEYDAKVIGTDKRTDIALLKINAKDLKPLEIGDSDSLKKGQWVLAIGSPYGLDSTVTSGIVSAINRDTGDYLPFVQTDVPINPGNSGGPLIDLSGKVVGVNSQIYTRSGGFMGISFSIPINEAMHVVEQLKATGKVERGRIGVMISEVKKEVADALGLKEDKGALVSNIEPKSPAEKAGIKSGDVILSFANRPVNKWSDLPRLVGLTKPGTTTDIEVWRRGKLVKLKITLDSTKDDKSTASKADSSDDATADTSTVDRIGLSVKSLDDETKDKIRVSNGVVINEVEGDAADMGIQKGDVLVAINDQDITSVSQYKEIIKKLPKDKAAALLIRRENLAQWVTVTPSK</sequence>
<evidence type="ECO:0000256" key="8">
    <source>
        <dbReference type="ARBA" id="ARBA00022737"/>
    </source>
</evidence>
<feature type="binding site" evidence="15">
    <location>
        <begin position="250"/>
        <end position="252"/>
    </location>
    <ligand>
        <name>substrate</name>
    </ligand>
</feature>
<name>A0A7Y4LC81_9BURK</name>
<comment type="catalytic activity">
    <reaction evidence="1">
        <text>Acts on substrates that are at least partially unfolded. The cleavage site P1 residue is normally between a pair of hydrophobic residues, such as Val-|-Val.</text>
        <dbReference type="EC" id="3.4.21.107"/>
    </reaction>
</comment>
<dbReference type="Pfam" id="PF13180">
    <property type="entry name" value="PDZ_2"/>
    <property type="match status" value="1"/>
</dbReference>
<evidence type="ECO:0000256" key="9">
    <source>
        <dbReference type="ARBA" id="ARBA00022764"/>
    </source>
</evidence>
<evidence type="ECO:0000256" key="10">
    <source>
        <dbReference type="ARBA" id="ARBA00022801"/>
    </source>
</evidence>
<feature type="domain" description="PDZ" evidence="18">
    <location>
        <begin position="414"/>
        <end position="479"/>
    </location>
</feature>
<keyword evidence="9" id="KW-0574">Periplasm</keyword>
<keyword evidence="7 17" id="KW-0732">Signal</keyword>
<keyword evidence="12" id="KW-0346">Stress response</keyword>
<dbReference type="Proteomes" id="UP000541421">
    <property type="component" value="Unassembled WGS sequence"/>
</dbReference>
<dbReference type="PANTHER" id="PTHR22939">
    <property type="entry name" value="SERINE PROTEASE FAMILY S1C HTRA-RELATED"/>
    <property type="match status" value="1"/>
</dbReference>
<keyword evidence="8" id="KW-0677">Repeat</keyword>
<evidence type="ECO:0000313" key="19">
    <source>
        <dbReference type="EMBL" id="NOL49777.1"/>
    </source>
</evidence>
<dbReference type="SMART" id="SM00228">
    <property type="entry name" value="PDZ"/>
    <property type="match status" value="2"/>
</dbReference>
<dbReference type="GO" id="GO:0006508">
    <property type="term" value="P:proteolysis"/>
    <property type="evidence" value="ECO:0007669"/>
    <property type="project" value="UniProtKB-KW"/>
</dbReference>
<gene>
    <name evidence="19" type="ORF">HKX40_06465</name>
</gene>
<comment type="similarity">
    <text evidence="3">Belongs to the peptidase S1C family.</text>
</comment>
<dbReference type="InterPro" id="IPR036034">
    <property type="entry name" value="PDZ_sf"/>
</dbReference>
<evidence type="ECO:0000259" key="18">
    <source>
        <dbReference type="PROSITE" id="PS50106"/>
    </source>
</evidence>
<feature type="region of interest" description="Disordered" evidence="16">
    <location>
        <begin position="106"/>
        <end position="134"/>
    </location>
</feature>
<evidence type="ECO:0000256" key="2">
    <source>
        <dbReference type="ARBA" id="ARBA00004418"/>
    </source>
</evidence>
<dbReference type="Pfam" id="PF17820">
    <property type="entry name" value="PDZ_6"/>
    <property type="match status" value="1"/>
</dbReference>
<feature type="compositionally biased region" description="Basic and acidic residues" evidence="16">
    <location>
        <begin position="114"/>
        <end position="129"/>
    </location>
</feature>
<dbReference type="InterPro" id="IPR009003">
    <property type="entry name" value="Peptidase_S1_PA"/>
</dbReference>
<dbReference type="Gene3D" id="2.30.42.60">
    <property type="match status" value="1"/>
</dbReference>
<keyword evidence="11" id="KW-0720">Serine protease</keyword>
<evidence type="ECO:0000256" key="14">
    <source>
        <dbReference type="PIRSR" id="PIRSR611782-1"/>
    </source>
</evidence>
<feature type="binding site" evidence="15">
    <location>
        <position position="69"/>
    </location>
    <ligand>
        <name>substrate</name>
    </ligand>
</feature>
<evidence type="ECO:0000256" key="13">
    <source>
        <dbReference type="ARBA" id="ARBA00032850"/>
    </source>
</evidence>
<protein>
    <recommendedName>
        <fullName evidence="5">Probable periplasmic serine endoprotease DegP-like</fullName>
        <ecNumber evidence="4">3.4.21.107</ecNumber>
    </recommendedName>
    <alternativeName>
        <fullName evidence="13">Protease Do</fullName>
    </alternativeName>
</protein>
<evidence type="ECO:0000256" key="16">
    <source>
        <dbReference type="SAM" id="MobiDB-lite"/>
    </source>
</evidence>
<feature type="domain" description="PDZ" evidence="18">
    <location>
        <begin position="301"/>
        <end position="360"/>
    </location>
</feature>
<dbReference type="EC" id="3.4.21.107" evidence="4"/>
<dbReference type="InterPro" id="IPR001478">
    <property type="entry name" value="PDZ"/>
</dbReference>
<feature type="chain" id="PRO_5039321061" description="Probable periplasmic serine endoprotease DegP-like" evidence="17">
    <location>
        <begin position="28"/>
        <end position="512"/>
    </location>
</feature>
<comment type="caution">
    <text evidence="19">The sequence shown here is derived from an EMBL/GenBank/DDBJ whole genome shotgun (WGS) entry which is preliminary data.</text>
</comment>
<keyword evidence="10" id="KW-0378">Hydrolase</keyword>
<evidence type="ECO:0000256" key="12">
    <source>
        <dbReference type="ARBA" id="ARBA00023016"/>
    </source>
</evidence>
<dbReference type="AlphaFoldDB" id="A0A7Y4LC81"/>
<dbReference type="InterPro" id="IPR011782">
    <property type="entry name" value="Pept_S1C_Do"/>
</dbReference>
<evidence type="ECO:0000256" key="6">
    <source>
        <dbReference type="ARBA" id="ARBA00022670"/>
    </source>
</evidence>
<comment type="subcellular location">
    <subcellularLocation>
        <location evidence="2">Periplasm</location>
    </subcellularLocation>
</comment>
<dbReference type="PROSITE" id="PS50106">
    <property type="entry name" value="PDZ"/>
    <property type="match status" value="2"/>
</dbReference>
<evidence type="ECO:0000256" key="15">
    <source>
        <dbReference type="PIRSR" id="PIRSR611782-2"/>
    </source>
</evidence>
<dbReference type="CDD" id="cd10839">
    <property type="entry name" value="cpPDZ1_DegP-like"/>
    <property type="match status" value="1"/>
</dbReference>
<organism evidence="19 20">
    <name type="scientific">Pelistega europaea</name>
    <dbReference type="NCBI Taxonomy" id="106147"/>
    <lineage>
        <taxon>Bacteria</taxon>
        <taxon>Pseudomonadati</taxon>
        <taxon>Pseudomonadota</taxon>
        <taxon>Betaproteobacteria</taxon>
        <taxon>Burkholderiales</taxon>
        <taxon>Alcaligenaceae</taxon>
        <taxon>Pelistega</taxon>
    </lineage>
</organism>
<evidence type="ECO:0000256" key="11">
    <source>
        <dbReference type="ARBA" id="ARBA00022825"/>
    </source>
</evidence>
<feature type="active site" description="Charge relay system" evidence="14">
    <location>
        <position position="181"/>
    </location>
</feature>
<keyword evidence="20" id="KW-1185">Reference proteome</keyword>
<dbReference type="InterPro" id="IPR001940">
    <property type="entry name" value="Peptidase_S1C"/>
</dbReference>
<dbReference type="Pfam" id="PF13365">
    <property type="entry name" value="Trypsin_2"/>
    <property type="match status" value="1"/>
</dbReference>
<dbReference type="SUPFAM" id="SSF50494">
    <property type="entry name" value="Trypsin-like serine proteases"/>
    <property type="match status" value="1"/>
</dbReference>
<feature type="signal peptide" evidence="17">
    <location>
        <begin position="1"/>
        <end position="27"/>
    </location>
</feature>
<feature type="binding site" evidence="15">
    <location>
        <position position="151"/>
    </location>
    <ligand>
        <name>substrate</name>
    </ligand>
</feature>
<keyword evidence="6" id="KW-0645">Protease</keyword>
<feature type="active site" description="Charge relay system" evidence="14">
    <location>
        <position position="252"/>
    </location>
</feature>
<dbReference type="GO" id="GO:0042597">
    <property type="term" value="C:periplasmic space"/>
    <property type="evidence" value="ECO:0007669"/>
    <property type="project" value="UniProtKB-SubCell"/>
</dbReference>
<reference evidence="19 20" key="1">
    <citation type="submission" date="2020-05" db="EMBL/GenBank/DDBJ databases">
        <authorList>
            <person name="Niu N."/>
        </authorList>
    </citation>
    <scope>NUCLEOTIDE SEQUENCE [LARGE SCALE GENOMIC DNA]</scope>
    <source>
        <strain evidence="19 20">LMG10982</strain>
    </source>
</reference>
<evidence type="ECO:0000256" key="7">
    <source>
        <dbReference type="ARBA" id="ARBA00022729"/>
    </source>
</evidence>
<evidence type="ECO:0000256" key="5">
    <source>
        <dbReference type="ARBA" id="ARBA00013958"/>
    </source>
</evidence>
<dbReference type="PRINTS" id="PR00834">
    <property type="entry name" value="PROTEASES2C"/>
</dbReference>
<feature type="active site" description="Charge relay system" evidence="14">
    <location>
        <position position="151"/>
    </location>
</feature>
<dbReference type="GO" id="GO:0004252">
    <property type="term" value="F:serine-type endopeptidase activity"/>
    <property type="evidence" value="ECO:0007669"/>
    <property type="project" value="InterPro"/>
</dbReference>
<evidence type="ECO:0000256" key="4">
    <source>
        <dbReference type="ARBA" id="ARBA00013035"/>
    </source>
</evidence>
<dbReference type="NCBIfam" id="TIGR02037">
    <property type="entry name" value="degP_htrA_DO"/>
    <property type="match status" value="1"/>
</dbReference>
<accession>A0A7Y4LC81</accession>
<dbReference type="RefSeq" id="WP_171588759.1">
    <property type="nucleotide sequence ID" value="NZ_JABGBO010000006.1"/>
</dbReference>
<dbReference type="Gene3D" id="2.40.10.120">
    <property type="match status" value="1"/>
</dbReference>